<feature type="compositionally biased region" description="Basic and acidic residues" evidence="1">
    <location>
        <begin position="476"/>
        <end position="518"/>
    </location>
</feature>
<feature type="compositionally biased region" description="Basic and acidic residues" evidence="1">
    <location>
        <begin position="172"/>
        <end position="196"/>
    </location>
</feature>
<feature type="domain" description="C2" evidence="2">
    <location>
        <begin position="1"/>
        <end position="117"/>
    </location>
</feature>
<evidence type="ECO:0000313" key="3">
    <source>
        <dbReference type="EMBL" id="KAA6396982.1"/>
    </source>
</evidence>
<dbReference type="PRINTS" id="PR00360">
    <property type="entry name" value="C2DOMAIN"/>
</dbReference>
<sequence>MKNDENDSKYIKGVVKIRNVKVRDVPEMDFMGKFDPYVVFKLGADESKQTSVAHNTQNYDYIGEQFELLYIPNKMKERKEIDIEVWDYDRIGSNDLIGAGIVEILPIFEREIYNEVFIYKKKDTEGYNHSQSKLSLKQRQEQEKNCGKVCFSLMYISEEKYIQDKIDEENKKKQKEQEQKQKELDQKKKDDDEKKKKDMKRKKKDDKQKDFDYFDPLKVQGRELDESEYVIGVVRVKVLDLNNLAQNEPKRKPNPFTRLIIGAEEKETKTYNKAIDVDYDELFDIDFDPEQTNERELFVEVLDRKKKKYDKEEDEEYESDEDDYYYEDEVFVGGVAIPFGRYFINPQKLHLNLIGDQDEGQNEAAGDMYIEIVYLPQQDYNKMIDKEKQKQLEQEKEKPKSRKPKQSGKSPDEDENQDEDDEYQDPNKKSKSFKPQKRIYYPDDDDDEYKEPNNKQRRLKPNQKDYPSYEEDDEYKDPKDKQKEKERKKNLIPDKNKPDQNKPGKDKDKAKKDFENKLKNKPPQPPQGQRTIKALREAARLKIPSPEAIAAHVKEQELSDLIPFDVGGKSDPYVVLNLGGQEFRTEVAHKTLDPVYNRQYKFDFDPKKTKDREVKFEVWDQDRILWDEPVGEFLVPFLSNLKKPEEQLREIEEDGADEFLHLGDVLFGILYTTSEDDVDLPALLDKKKQQEKENKKKQKQKKKQDKLKPDEDEGEELNLDLDSVDSYQDKVHPYEQDEDEN</sequence>
<feature type="domain" description="C2" evidence="2">
    <location>
        <begin position="215"/>
        <end position="353"/>
    </location>
</feature>
<dbReference type="Gene3D" id="2.60.40.150">
    <property type="entry name" value="C2 domain"/>
    <property type="match status" value="3"/>
</dbReference>
<evidence type="ECO:0000313" key="4">
    <source>
        <dbReference type="Proteomes" id="UP000324800"/>
    </source>
</evidence>
<accession>A0A5J4WQX6</accession>
<dbReference type="InterPro" id="IPR000008">
    <property type="entry name" value="C2_dom"/>
</dbReference>
<dbReference type="PANTHER" id="PTHR10774:SF190">
    <property type="entry name" value="C2 CALCIUM_LIPID-BINDING ENDONUCLEASE_EXONUCLEASE_PHOSPHATASE-RELATED"/>
    <property type="match status" value="1"/>
</dbReference>
<feature type="domain" description="C2" evidence="2">
    <location>
        <begin position="526"/>
        <end position="651"/>
    </location>
</feature>
<dbReference type="OrthoDB" id="67700at2759"/>
<dbReference type="SUPFAM" id="SSF49562">
    <property type="entry name" value="C2 domain (Calcium/lipid-binding domain, CaLB)"/>
    <property type="match status" value="3"/>
</dbReference>
<feature type="compositionally biased region" description="Basic residues" evidence="1">
    <location>
        <begin position="695"/>
        <end position="705"/>
    </location>
</feature>
<dbReference type="EMBL" id="SNRW01001292">
    <property type="protein sequence ID" value="KAA6396982.1"/>
    <property type="molecule type" value="Genomic_DNA"/>
</dbReference>
<feature type="compositionally biased region" description="Basic and acidic residues" evidence="1">
    <location>
        <begin position="684"/>
        <end position="694"/>
    </location>
</feature>
<dbReference type="GO" id="GO:0008289">
    <property type="term" value="F:lipid binding"/>
    <property type="evidence" value="ECO:0007669"/>
    <property type="project" value="InterPro"/>
</dbReference>
<proteinExistence type="predicted"/>
<gene>
    <name evidence="3" type="ORF">EZS28_007492</name>
</gene>
<evidence type="ECO:0000259" key="2">
    <source>
        <dbReference type="PROSITE" id="PS50004"/>
    </source>
</evidence>
<dbReference type="AlphaFoldDB" id="A0A5J4WQX6"/>
<dbReference type="Proteomes" id="UP000324800">
    <property type="component" value="Unassembled WGS sequence"/>
</dbReference>
<dbReference type="InterPro" id="IPR045050">
    <property type="entry name" value="Synaptotagmin_plant"/>
</dbReference>
<dbReference type="PANTHER" id="PTHR10774">
    <property type="entry name" value="EXTENDED SYNAPTOTAGMIN-RELATED"/>
    <property type="match status" value="1"/>
</dbReference>
<dbReference type="InterPro" id="IPR035892">
    <property type="entry name" value="C2_domain_sf"/>
</dbReference>
<feature type="compositionally biased region" description="Acidic residues" evidence="1">
    <location>
        <begin position="412"/>
        <end position="424"/>
    </location>
</feature>
<protein>
    <recommendedName>
        <fullName evidence="2">C2 domain-containing protein</fullName>
    </recommendedName>
</protein>
<feature type="compositionally biased region" description="Acidic residues" evidence="1">
    <location>
        <begin position="710"/>
        <end position="723"/>
    </location>
</feature>
<feature type="region of interest" description="Disordered" evidence="1">
    <location>
        <begin position="172"/>
        <end position="205"/>
    </location>
</feature>
<dbReference type="CDD" id="cd00030">
    <property type="entry name" value="C2"/>
    <property type="match status" value="3"/>
</dbReference>
<comment type="caution">
    <text evidence="3">The sequence shown here is derived from an EMBL/GenBank/DDBJ whole genome shotgun (WGS) entry which is preliminary data.</text>
</comment>
<dbReference type="Pfam" id="PF00168">
    <property type="entry name" value="C2"/>
    <property type="match status" value="3"/>
</dbReference>
<dbReference type="SMART" id="SM00239">
    <property type="entry name" value="C2"/>
    <property type="match status" value="3"/>
</dbReference>
<feature type="region of interest" description="Disordered" evidence="1">
    <location>
        <begin position="682"/>
        <end position="741"/>
    </location>
</feature>
<evidence type="ECO:0000256" key="1">
    <source>
        <dbReference type="SAM" id="MobiDB-lite"/>
    </source>
</evidence>
<dbReference type="PROSITE" id="PS50004">
    <property type="entry name" value="C2"/>
    <property type="match status" value="3"/>
</dbReference>
<feature type="region of interest" description="Disordered" evidence="1">
    <location>
        <begin position="388"/>
        <end position="535"/>
    </location>
</feature>
<feature type="compositionally biased region" description="Basic and acidic residues" evidence="1">
    <location>
        <begin position="388"/>
        <end position="398"/>
    </location>
</feature>
<organism evidence="3 4">
    <name type="scientific">Streblomastix strix</name>
    <dbReference type="NCBI Taxonomy" id="222440"/>
    <lineage>
        <taxon>Eukaryota</taxon>
        <taxon>Metamonada</taxon>
        <taxon>Preaxostyla</taxon>
        <taxon>Oxymonadida</taxon>
        <taxon>Streblomastigidae</taxon>
        <taxon>Streblomastix</taxon>
    </lineage>
</organism>
<reference evidence="3 4" key="1">
    <citation type="submission" date="2019-03" db="EMBL/GenBank/DDBJ databases">
        <title>Single cell metagenomics reveals metabolic interactions within the superorganism composed of flagellate Streblomastix strix and complex community of Bacteroidetes bacteria on its surface.</title>
        <authorList>
            <person name="Treitli S.C."/>
            <person name="Kolisko M."/>
            <person name="Husnik F."/>
            <person name="Keeling P."/>
            <person name="Hampl V."/>
        </authorList>
    </citation>
    <scope>NUCLEOTIDE SEQUENCE [LARGE SCALE GENOMIC DNA]</scope>
    <source>
        <strain evidence="3">ST1C</strain>
    </source>
</reference>
<name>A0A5J4WQX6_9EUKA</name>
<dbReference type="GO" id="GO:0005783">
    <property type="term" value="C:endoplasmic reticulum"/>
    <property type="evidence" value="ECO:0007669"/>
    <property type="project" value="TreeGrafter"/>
</dbReference>